<dbReference type="AlphaFoldDB" id="A0A840L6V4"/>
<organism evidence="1 2">
    <name type="scientific">Roseateles oligotrophus</name>
    <dbReference type="NCBI Taxonomy" id="1769250"/>
    <lineage>
        <taxon>Bacteria</taxon>
        <taxon>Pseudomonadati</taxon>
        <taxon>Pseudomonadota</taxon>
        <taxon>Betaproteobacteria</taxon>
        <taxon>Burkholderiales</taxon>
        <taxon>Sphaerotilaceae</taxon>
        <taxon>Roseateles</taxon>
    </lineage>
</organism>
<accession>A0A840L6V4</accession>
<protein>
    <submittedName>
        <fullName evidence="1">Uncharacterized protein</fullName>
    </submittedName>
</protein>
<reference evidence="1 2" key="1">
    <citation type="submission" date="2020-08" db="EMBL/GenBank/DDBJ databases">
        <title>Functional genomics of gut bacteria from endangered species of beetles.</title>
        <authorList>
            <person name="Carlos-Shanley C."/>
        </authorList>
    </citation>
    <scope>NUCLEOTIDE SEQUENCE [LARGE SCALE GENOMIC DNA]</scope>
    <source>
        <strain evidence="1 2">S00239</strain>
    </source>
</reference>
<evidence type="ECO:0000313" key="2">
    <source>
        <dbReference type="Proteomes" id="UP000562027"/>
    </source>
</evidence>
<keyword evidence="2" id="KW-1185">Reference proteome</keyword>
<evidence type="ECO:0000313" key="1">
    <source>
        <dbReference type="EMBL" id="MBB4842523.1"/>
    </source>
</evidence>
<dbReference type="Proteomes" id="UP000562027">
    <property type="component" value="Unassembled WGS sequence"/>
</dbReference>
<proteinExistence type="predicted"/>
<dbReference type="EMBL" id="JACHLP010000002">
    <property type="protein sequence ID" value="MBB4842523.1"/>
    <property type="molecule type" value="Genomic_DNA"/>
</dbReference>
<comment type="caution">
    <text evidence="1">The sequence shown here is derived from an EMBL/GenBank/DDBJ whole genome shotgun (WGS) entry which is preliminary data.</text>
</comment>
<sequence>MRPLQAAAIVVLLRRRLEIIKLDVDFLPDHALKIPYVMEDMPMPNYRILAIPFLLLTTAGCIPTNKTTGQALTPKDSEYQCLPVPSKWKEVGSVFSLDSKGITLRLGKVDKIQVLPPTDAGFPEYTARVSIGSKLLLSSLSDFTTSTGASAILDTEASSMLNVSAKYSSTMLQISEGQPEPKAILWFRESGFTATDGIRYFLVRETIQSPEVDYEVQKADLVKLGVEAKFKEVAKANLTAGDFSDANTVRLKKRFPEPVNVCIKPVELVLIGTGATGQILEARPVKSALVVMGIQP</sequence>
<dbReference type="RefSeq" id="WP_184296914.1">
    <property type="nucleotide sequence ID" value="NZ_JACHLP010000002.1"/>
</dbReference>
<name>A0A840L6V4_9BURK</name>
<gene>
    <name evidence="1" type="ORF">HNP55_001038</name>
</gene>